<dbReference type="PANTHER" id="PTHR42703">
    <property type="entry name" value="NADH DEHYDROGENASE"/>
    <property type="match status" value="1"/>
</dbReference>
<name>W4RM03_9BACI</name>
<keyword evidence="3 6" id="KW-0812">Transmembrane</keyword>
<protein>
    <submittedName>
        <fullName evidence="7">Na(+) H(+) antiporter subunit D</fullName>
    </submittedName>
</protein>
<evidence type="ECO:0000256" key="5">
    <source>
        <dbReference type="ARBA" id="ARBA00023136"/>
    </source>
</evidence>
<sequence>MIPLITGVVLIFFTKNIMAQRWISAISGLLTIIASFMLANHVYRNGIQTMDLSNWEAPYGITLVSDMLSALLVLTTSIMLLRHCFTPSNQ</sequence>
<feature type="transmembrane region" description="Helical" evidence="6">
    <location>
        <begin position="59"/>
        <end position="81"/>
    </location>
</feature>
<evidence type="ECO:0000256" key="6">
    <source>
        <dbReference type="SAM" id="Phobius"/>
    </source>
</evidence>
<evidence type="ECO:0000256" key="1">
    <source>
        <dbReference type="ARBA" id="ARBA00004651"/>
    </source>
</evidence>
<keyword evidence="8" id="KW-1185">Reference proteome</keyword>
<keyword evidence="2" id="KW-1003">Cell membrane</keyword>
<dbReference type="PANTHER" id="PTHR42703:SF1">
    <property type="entry name" value="NA(+)_H(+) ANTIPORTER SUBUNIT D1"/>
    <property type="match status" value="1"/>
</dbReference>
<evidence type="ECO:0000313" key="7">
    <source>
        <dbReference type="EMBL" id="GAE44614.1"/>
    </source>
</evidence>
<dbReference type="AlphaFoldDB" id="W4RM03"/>
<comment type="subcellular location">
    <subcellularLocation>
        <location evidence="1">Cell membrane</location>
        <topology evidence="1">Multi-pass membrane protein</topology>
    </subcellularLocation>
</comment>
<dbReference type="GO" id="GO:0005886">
    <property type="term" value="C:plasma membrane"/>
    <property type="evidence" value="ECO:0007669"/>
    <property type="project" value="UniProtKB-SubCell"/>
</dbReference>
<evidence type="ECO:0000256" key="4">
    <source>
        <dbReference type="ARBA" id="ARBA00022989"/>
    </source>
</evidence>
<comment type="caution">
    <text evidence="7">The sequence shown here is derived from an EMBL/GenBank/DDBJ whole genome shotgun (WGS) entry which is preliminary data.</text>
</comment>
<evidence type="ECO:0000256" key="3">
    <source>
        <dbReference type="ARBA" id="ARBA00022692"/>
    </source>
</evidence>
<keyword evidence="5 6" id="KW-0472">Membrane</keyword>
<dbReference type="Proteomes" id="UP000018949">
    <property type="component" value="Unassembled WGS sequence"/>
</dbReference>
<evidence type="ECO:0000256" key="2">
    <source>
        <dbReference type="ARBA" id="ARBA00022475"/>
    </source>
</evidence>
<keyword evidence="4 6" id="KW-1133">Transmembrane helix</keyword>
<accession>W4RM03</accession>
<gene>
    <name evidence="7" type="ORF">JCM21738_1337</name>
</gene>
<proteinExistence type="predicted"/>
<dbReference type="InterPro" id="IPR050586">
    <property type="entry name" value="CPA3_Na-H_Antiporter_D"/>
</dbReference>
<dbReference type="eggNOG" id="COG0651">
    <property type="taxonomic scope" value="Bacteria"/>
</dbReference>
<evidence type="ECO:0000313" key="8">
    <source>
        <dbReference type="Proteomes" id="UP000018949"/>
    </source>
</evidence>
<organism evidence="7 8">
    <name type="scientific">Mesobacillus boroniphilus JCM 21738</name>
    <dbReference type="NCBI Taxonomy" id="1294265"/>
    <lineage>
        <taxon>Bacteria</taxon>
        <taxon>Bacillati</taxon>
        <taxon>Bacillota</taxon>
        <taxon>Bacilli</taxon>
        <taxon>Bacillales</taxon>
        <taxon>Bacillaceae</taxon>
        <taxon>Mesobacillus</taxon>
    </lineage>
</organism>
<reference evidence="7 8" key="1">
    <citation type="submission" date="2013-12" db="EMBL/GenBank/DDBJ databases">
        <title>NBRP : Genome information of microbial organism related human and environment.</title>
        <authorList>
            <person name="Hattori M."/>
            <person name="Oshima K."/>
            <person name="Inaba H."/>
            <person name="Suda W."/>
            <person name="Sakamoto M."/>
            <person name="Iino T."/>
            <person name="Kitahara M."/>
            <person name="Oshida Y."/>
            <person name="Iida T."/>
            <person name="Kudo T."/>
            <person name="Itoh T."/>
            <person name="Ahmed I."/>
            <person name="Ohkuma M."/>
        </authorList>
    </citation>
    <scope>NUCLEOTIDE SEQUENCE [LARGE SCALE GENOMIC DNA]</scope>
    <source>
        <strain evidence="7 8">JCM 21738</strain>
    </source>
</reference>
<dbReference type="EMBL" id="BAUW01000010">
    <property type="protein sequence ID" value="GAE44614.1"/>
    <property type="molecule type" value="Genomic_DNA"/>
</dbReference>
<feature type="transmembrane region" description="Helical" evidence="6">
    <location>
        <begin position="21"/>
        <end position="39"/>
    </location>
</feature>